<organism evidence="1 2">
    <name type="scientific">macacine betaherpesvirus 8</name>
    <dbReference type="NCBI Taxonomy" id="2560567"/>
    <lineage>
        <taxon>Viruses</taxon>
        <taxon>Duplodnaviria</taxon>
        <taxon>Heunggongvirae</taxon>
        <taxon>Peploviricota</taxon>
        <taxon>Herviviricetes</taxon>
        <taxon>Herpesvirales</taxon>
        <taxon>Orthoherpesviridae</taxon>
        <taxon>Betaherpesvirinae</taxon>
        <taxon>Cytomegalovirus</taxon>
        <taxon>Cytomegalovirus macacinebeta8</taxon>
    </lineage>
</organism>
<accession>G8H0Y2</accession>
<evidence type="ECO:0000313" key="1">
    <source>
        <dbReference type="EMBL" id="AEQ32330.1"/>
    </source>
</evidence>
<sequence length="61" mass="7043">MIKDSICRYVKTVRSSFIEKQNVHSAYGTRTGTDEGRRQATELVVNTVTIDKLRSQHTIFR</sequence>
<dbReference type="EMBL" id="JN227533">
    <property type="protein sequence ID" value="AEQ32330.1"/>
    <property type="molecule type" value="Genomic_DNA"/>
</dbReference>
<dbReference type="Proteomes" id="UP000174965">
    <property type="component" value="Segment"/>
</dbReference>
<protein>
    <submittedName>
        <fullName evidence="1">Uncharacterized protein</fullName>
    </submittedName>
</protein>
<keyword evidence="2" id="KW-1185">Reference proteome</keyword>
<proteinExistence type="predicted"/>
<gene>
    <name evidence="1" type="ORF">cy241</name>
</gene>
<evidence type="ECO:0000313" key="2">
    <source>
        <dbReference type="Proteomes" id="UP000174965"/>
    </source>
</evidence>
<name>G8H0Y2_9BETA</name>
<reference evidence="1 2" key="1">
    <citation type="journal article" date="2011" name="J. Virol.">
        <title>Genomic sequencing and characterization of cynomolgus macaque cytomegalovirus.</title>
        <authorList>
            <person name="Marsh A.K."/>
            <person name="Willer D.O."/>
            <person name="Ambagala A.P."/>
            <person name="Dzamba M."/>
            <person name="Chan J.K."/>
            <person name="Pilon R."/>
            <person name="Fournier J."/>
            <person name="Sandstrom P."/>
            <person name="Brudno M."/>
            <person name="Macdonald K.S."/>
        </authorList>
    </citation>
    <scope>NUCLEOTIDE SEQUENCE [LARGE SCALE GENOMIC DNA]</scope>
    <source>
        <strain evidence="1 2">Ottawa</strain>
    </source>
</reference>